<evidence type="ECO:0000313" key="1">
    <source>
        <dbReference type="EMBL" id="KAJ7190568.1"/>
    </source>
</evidence>
<dbReference type="Proteomes" id="UP001219525">
    <property type="component" value="Unassembled WGS sequence"/>
</dbReference>
<comment type="caution">
    <text evidence="1">The sequence shown here is derived from an EMBL/GenBank/DDBJ whole genome shotgun (WGS) entry which is preliminary data.</text>
</comment>
<dbReference type="EMBL" id="JARJCW010000147">
    <property type="protein sequence ID" value="KAJ7190568.1"/>
    <property type="molecule type" value="Genomic_DNA"/>
</dbReference>
<dbReference type="AlphaFoldDB" id="A0AAD6UQC2"/>
<sequence>MFKNDAKKAFSITEAESFTIPHESIAGSPKTYFAIETMKALQQRRVAAGAIRRGLGGQGLDVYLAVYEKYGPPLQSKFQANYTFFNYFEFPFRTNESAKDCQESSH</sequence>
<proteinExistence type="predicted"/>
<reference evidence="1" key="1">
    <citation type="submission" date="2023-03" db="EMBL/GenBank/DDBJ databases">
        <title>Massive genome expansion in bonnet fungi (Mycena s.s.) driven by repeated elements and novel gene families across ecological guilds.</title>
        <authorList>
            <consortium name="Lawrence Berkeley National Laboratory"/>
            <person name="Harder C.B."/>
            <person name="Miyauchi S."/>
            <person name="Viragh M."/>
            <person name="Kuo A."/>
            <person name="Thoen E."/>
            <person name="Andreopoulos B."/>
            <person name="Lu D."/>
            <person name="Skrede I."/>
            <person name="Drula E."/>
            <person name="Henrissat B."/>
            <person name="Morin E."/>
            <person name="Kohler A."/>
            <person name="Barry K."/>
            <person name="LaButti K."/>
            <person name="Morin E."/>
            <person name="Salamov A."/>
            <person name="Lipzen A."/>
            <person name="Mereny Z."/>
            <person name="Hegedus B."/>
            <person name="Baldrian P."/>
            <person name="Stursova M."/>
            <person name="Weitz H."/>
            <person name="Taylor A."/>
            <person name="Grigoriev I.V."/>
            <person name="Nagy L.G."/>
            <person name="Martin F."/>
            <person name="Kauserud H."/>
        </authorList>
    </citation>
    <scope>NUCLEOTIDE SEQUENCE</scope>
    <source>
        <strain evidence="1">9144</strain>
    </source>
</reference>
<protein>
    <submittedName>
        <fullName evidence="1">Uncharacterized protein</fullName>
    </submittedName>
</protein>
<organism evidence="1 2">
    <name type="scientific">Mycena pura</name>
    <dbReference type="NCBI Taxonomy" id="153505"/>
    <lineage>
        <taxon>Eukaryota</taxon>
        <taxon>Fungi</taxon>
        <taxon>Dikarya</taxon>
        <taxon>Basidiomycota</taxon>
        <taxon>Agaricomycotina</taxon>
        <taxon>Agaricomycetes</taxon>
        <taxon>Agaricomycetidae</taxon>
        <taxon>Agaricales</taxon>
        <taxon>Marasmiineae</taxon>
        <taxon>Mycenaceae</taxon>
        <taxon>Mycena</taxon>
    </lineage>
</organism>
<accession>A0AAD6UQC2</accession>
<name>A0AAD6UQC2_9AGAR</name>
<keyword evidence="2" id="KW-1185">Reference proteome</keyword>
<evidence type="ECO:0000313" key="2">
    <source>
        <dbReference type="Proteomes" id="UP001219525"/>
    </source>
</evidence>
<gene>
    <name evidence="1" type="ORF">GGX14DRAFT_579735</name>
</gene>